<dbReference type="EMBL" id="SIRE01000018">
    <property type="protein sequence ID" value="TBL75160.1"/>
    <property type="molecule type" value="Genomic_DNA"/>
</dbReference>
<reference evidence="1 2" key="1">
    <citation type="submission" date="2019-02" db="EMBL/GenBank/DDBJ databases">
        <title>Paenibacillus sp. nov., isolated from surface-sterilized tissue of Thalictrum simplex L.</title>
        <authorList>
            <person name="Tuo L."/>
        </authorList>
    </citation>
    <scope>NUCLEOTIDE SEQUENCE [LARGE SCALE GENOMIC DNA]</scope>
    <source>
        <strain evidence="1 2">N2SHLJ1</strain>
    </source>
</reference>
<sequence>MTPFEPYESLAISEIAKHECSPNPIQSALELVGKPIAKVLEVAHQSKNKYIRKAVSSIDTTIEKSLKATIKGANLLTGEDVVRKAYMKKHNIQITDINTVKQLPLQQMDSVADSFDFSNGFFVTTEGAVLGAATTLLEAVPLAQIAIPAVVTADVAASMTLMSRHVCQIATSYGYSSRDAANVPHILSAMVSTSSSSDEGFLVTKAAAISEIRAATHFAANHAGSLSGSVVKDSVSPQLVKLVQFVTERLGMIITEKELGMLVPIAGAVLNGGLNLAFQQMNHTNAKDYFRRLILTDKYGEDAVTAAIQLEKDKLNARTAI</sequence>
<dbReference type="InterPro" id="IPR024787">
    <property type="entry name" value="EcsC"/>
</dbReference>
<dbReference type="OrthoDB" id="2737310at2"/>
<accession>A0A4Q9DN44</accession>
<keyword evidence="2" id="KW-1185">Reference proteome</keyword>
<dbReference type="AlphaFoldDB" id="A0A4Q9DN44"/>
<organism evidence="1 2">
    <name type="scientific">Paenibacillus thalictri</name>
    <dbReference type="NCBI Taxonomy" id="2527873"/>
    <lineage>
        <taxon>Bacteria</taxon>
        <taxon>Bacillati</taxon>
        <taxon>Bacillota</taxon>
        <taxon>Bacilli</taxon>
        <taxon>Bacillales</taxon>
        <taxon>Paenibacillaceae</taxon>
        <taxon>Paenibacillus</taxon>
    </lineage>
</organism>
<dbReference type="Pfam" id="PF12787">
    <property type="entry name" value="EcsC"/>
    <property type="match status" value="1"/>
</dbReference>
<evidence type="ECO:0000313" key="2">
    <source>
        <dbReference type="Proteomes" id="UP000293142"/>
    </source>
</evidence>
<dbReference type="RefSeq" id="WP_131016056.1">
    <property type="nucleotide sequence ID" value="NZ_SIRE01000018.1"/>
</dbReference>
<dbReference type="Proteomes" id="UP000293142">
    <property type="component" value="Unassembled WGS sequence"/>
</dbReference>
<gene>
    <name evidence="1" type="ORF">EYB31_24465</name>
</gene>
<comment type="caution">
    <text evidence="1">The sequence shown here is derived from an EMBL/GenBank/DDBJ whole genome shotgun (WGS) entry which is preliminary data.</text>
</comment>
<evidence type="ECO:0008006" key="3">
    <source>
        <dbReference type="Google" id="ProtNLM"/>
    </source>
</evidence>
<name>A0A4Q9DN44_9BACL</name>
<protein>
    <recommendedName>
        <fullName evidence="3">EcsC family protein</fullName>
    </recommendedName>
</protein>
<proteinExistence type="predicted"/>
<evidence type="ECO:0000313" key="1">
    <source>
        <dbReference type="EMBL" id="TBL75160.1"/>
    </source>
</evidence>